<dbReference type="GO" id="GO:0005886">
    <property type="term" value="C:plasma membrane"/>
    <property type="evidence" value="ECO:0007669"/>
    <property type="project" value="UniProtKB-SubCell"/>
</dbReference>
<evidence type="ECO:0000259" key="14">
    <source>
        <dbReference type="PROSITE" id="PS51098"/>
    </source>
</evidence>
<feature type="domain" description="PTS EIIA type-1" evidence="13">
    <location>
        <begin position="479"/>
        <end position="583"/>
    </location>
</feature>
<keyword evidence="9 12" id="KW-1133">Transmembrane helix</keyword>
<dbReference type="InterPro" id="IPR036878">
    <property type="entry name" value="Glu_permease_IIB"/>
</dbReference>
<feature type="transmembrane region" description="Helical" evidence="12">
    <location>
        <begin position="210"/>
        <end position="229"/>
    </location>
</feature>
<dbReference type="InterPro" id="IPR011055">
    <property type="entry name" value="Dup_hybrid_motif"/>
</dbReference>
<name>A0A0F4KXP8_9LACO</name>
<keyword evidence="10 12" id="KW-0472">Membrane</keyword>
<evidence type="ECO:0000256" key="5">
    <source>
        <dbReference type="ARBA" id="ARBA00022679"/>
    </source>
</evidence>
<evidence type="ECO:0000256" key="11">
    <source>
        <dbReference type="PROSITE-ProRule" id="PRU00421"/>
    </source>
</evidence>
<evidence type="ECO:0000256" key="9">
    <source>
        <dbReference type="ARBA" id="ARBA00022989"/>
    </source>
</evidence>
<dbReference type="GO" id="GO:0009401">
    <property type="term" value="P:phosphoenolpyruvate-dependent sugar phosphotransferase system"/>
    <property type="evidence" value="ECO:0007669"/>
    <property type="project" value="UniProtKB-KW"/>
</dbReference>
<dbReference type="InterPro" id="IPR018113">
    <property type="entry name" value="PTrfase_EIIB_Cys"/>
</dbReference>
<evidence type="ECO:0000256" key="4">
    <source>
        <dbReference type="ARBA" id="ARBA00022597"/>
    </source>
</evidence>
<feature type="transmembrane region" description="Helical" evidence="12">
    <location>
        <begin position="427"/>
        <end position="449"/>
    </location>
</feature>
<evidence type="ECO:0000256" key="8">
    <source>
        <dbReference type="ARBA" id="ARBA00022777"/>
    </source>
</evidence>
<dbReference type="InterPro" id="IPR001996">
    <property type="entry name" value="PTS_IIB_1"/>
</dbReference>
<dbReference type="PROSITE" id="PS01035">
    <property type="entry name" value="PTS_EIIB_TYPE_1_CYS"/>
    <property type="match status" value="1"/>
</dbReference>
<evidence type="ECO:0000313" key="16">
    <source>
        <dbReference type="EMBL" id="KJY51175.1"/>
    </source>
</evidence>
<evidence type="ECO:0000256" key="1">
    <source>
        <dbReference type="ARBA" id="ARBA00004651"/>
    </source>
</evidence>
<dbReference type="PROSITE" id="PS51098">
    <property type="entry name" value="PTS_EIIB_TYPE_1"/>
    <property type="match status" value="1"/>
</dbReference>
<accession>A0A0F4KXP8</accession>
<dbReference type="Proteomes" id="UP000033695">
    <property type="component" value="Unassembled WGS sequence"/>
</dbReference>
<dbReference type="PANTHER" id="PTHR30175">
    <property type="entry name" value="PHOSPHOTRANSFERASE SYSTEM TRANSPORT PROTEIN"/>
    <property type="match status" value="1"/>
</dbReference>
<feature type="transmembrane region" description="Helical" evidence="12">
    <location>
        <begin position="249"/>
        <end position="267"/>
    </location>
</feature>
<feature type="domain" description="PTS EIIC type-1" evidence="15">
    <location>
        <begin position="108"/>
        <end position="464"/>
    </location>
</feature>
<dbReference type="PANTHER" id="PTHR30175:SF1">
    <property type="entry name" value="PTS SYSTEM ARBUTIN-, CELLOBIOSE-, AND SALICIN-SPECIFIC EIIBC COMPONENT-RELATED"/>
    <property type="match status" value="1"/>
</dbReference>
<organism evidence="16 17">
    <name type="scientific">Bombilactobacillus mellis</name>
    <dbReference type="NCBI Taxonomy" id="1218508"/>
    <lineage>
        <taxon>Bacteria</taxon>
        <taxon>Bacillati</taxon>
        <taxon>Bacillota</taxon>
        <taxon>Bacilli</taxon>
        <taxon>Lactobacillales</taxon>
        <taxon>Lactobacillaceae</taxon>
        <taxon>Bombilactobacillus</taxon>
    </lineage>
</organism>
<dbReference type="FunFam" id="2.70.70.10:FF:000001">
    <property type="entry name" value="PTS system glucose-specific IIA component"/>
    <property type="match status" value="1"/>
</dbReference>
<evidence type="ECO:0000256" key="10">
    <source>
        <dbReference type="ARBA" id="ARBA00023136"/>
    </source>
</evidence>
<dbReference type="InterPro" id="IPR001127">
    <property type="entry name" value="PTS_EIIA_1_perm"/>
</dbReference>
<keyword evidence="7 12" id="KW-0812">Transmembrane</keyword>
<dbReference type="GO" id="GO:0008982">
    <property type="term" value="F:protein-N(PI)-phosphohistidine-sugar phosphotransferase activity"/>
    <property type="evidence" value="ECO:0007669"/>
    <property type="project" value="InterPro"/>
</dbReference>
<dbReference type="Gene3D" id="3.30.1360.60">
    <property type="entry name" value="Glucose permease domain IIB"/>
    <property type="match status" value="1"/>
</dbReference>
<feature type="domain" description="PTS EIIB type-1" evidence="14">
    <location>
        <begin position="8"/>
        <end position="90"/>
    </location>
</feature>
<dbReference type="NCBIfam" id="TIGR00830">
    <property type="entry name" value="PTBA"/>
    <property type="match status" value="1"/>
</dbReference>
<dbReference type="Gene3D" id="2.70.70.10">
    <property type="entry name" value="Glucose Permease (Domain IIA)"/>
    <property type="match status" value="1"/>
</dbReference>
<dbReference type="SUPFAM" id="SSF55604">
    <property type="entry name" value="Glucose permease domain IIB"/>
    <property type="match status" value="1"/>
</dbReference>
<evidence type="ECO:0000259" key="13">
    <source>
        <dbReference type="PROSITE" id="PS51093"/>
    </source>
</evidence>
<feature type="transmembrane region" description="Helical" evidence="12">
    <location>
        <begin position="325"/>
        <end position="346"/>
    </location>
</feature>
<dbReference type="PROSITE" id="PS00371">
    <property type="entry name" value="PTS_EIIA_TYPE_1_HIS"/>
    <property type="match status" value="1"/>
</dbReference>
<proteinExistence type="predicted"/>
<dbReference type="Pfam" id="PF00358">
    <property type="entry name" value="PTS_EIIA_1"/>
    <property type="match status" value="1"/>
</dbReference>
<evidence type="ECO:0000256" key="2">
    <source>
        <dbReference type="ARBA" id="ARBA00022448"/>
    </source>
</evidence>
<dbReference type="GO" id="GO:0016301">
    <property type="term" value="F:kinase activity"/>
    <property type="evidence" value="ECO:0007669"/>
    <property type="project" value="UniProtKB-KW"/>
</dbReference>
<dbReference type="EMBL" id="JXBZ01000002">
    <property type="protein sequence ID" value="KJY51175.1"/>
    <property type="molecule type" value="Genomic_DNA"/>
</dbReference>
<evidence type="ECO:0000256" key="12">
    <source>
        <dbReference type="SAM" id="Phobius"/>
    </source>
</evidence>
<evidence type="ECO:0000256" key="7">
    <source>
        <dbReference type="ARBA" id="ARBA00022692"/>
    </source>
</evidence>
<dbReference type="InterPro" id="IPR050558">
    <property type="entry name" value="PTS_Sugar-Specific_Components"/>
</dbReference>
<feature type="transmembrane region" description="Helical" evidence="12">
    <location>
        <begin position="106"/>
        <end position="136"/>
    </location>
</feature>
<comment type="subcellular location">
    <subcellularLocation>
        <location evidence="1">Cell membrane</location>
        <topology evidence="1">Multi-pass membrane protein</topology>
    </subcellularLocation>
</comment>
<dbReference type="Pfam" id="PF02378">
    <property type="entry name" value="PTS_EIIC"/>
    <property type="match status" value="1"/>
</dbReference>
<sequence>MRTIQSKKEVVAQIINYVGGEKNVNNLYHCATRLRFNLIDQSKFNIPALEKLPEVLGAVNSGNESQVVIGADVGIYYQEIVKNFNLGKERQKALANKKNVSLYKRFLNTIVAIMSPVLVVLTAGGMLQVIITILLLLGMSQKSTNYRILSFIANSAFYFLPFMLASTSAQKFNTNPYLAMMLAGILLHPSFMNMIAQGQPIKLFNMPIKLVNYSSSVIPIILMVLLMSYIDKIAENIIPTSVKAMLKPLLIIAVTAPLSLIVIGPFGKLLDQLLITIVNFLYIHVSWLVPTIIGALSPLLIMVGMHISLTPIAIVYFAKFGYENVLGPGMLASNFSQVGAALAIFLREKNPKLRKNALSASFAALSGVSEPGLYKVTLKYDGVLACVMAAGGLAGFYAGITGVIRYSFGSPSIFTLPIFIGSNPRNFINACITAVLGIFLSFIFTYFFARVQDDSQSKYTEKFKSFVNGKVIPLNQVNDQVFSSGSLGKGVAVYPTSETVVAPVTATVSMIFPTGHAVGLKTNQGNEILIHIGLDTAKLKGRGFKALIKEGQKVHSGDPLIRFNLSFICKEGFDPTIIFILINSLEDNIAITANQKVTTDDEILTLTK</sequence>
<dbReference type="HOGENOM" id="CLU_012312_2_3_9"/>
<dbReference type="STRING" id="1218508.JG29_02200"/>
<keyword evidence="6" id="KW-0598">Phosphotransferase system</keyword>
<keyword evidence="5" id="KW-0808">Transferase</keyword>
<dbReference type="PROSITE" id="PS51093">
    <property type="entry name" value="PTS_EIIA_TYPE_1"/>
    <property type="match status" value="1"/>
</dbReference>
<feature type="transmembrane region" description="Helical" evidence="12">
    <location>
        <begin position="148"/>
        <end position="165"/>
    </location>
</feature>
<comment type="caution">
    <text evidence="16">The sequence shown here is derived from an EMBL/GenBank/DDBJ whole genome shotgun (WGS) entry which is preliminary data.</text>
</comment>
<feature type="transmembrane region" description="Helical" evidence="12">
    <location>
        <begin position="273"/>
        <end position="292"/>
    </location>
</feature>
<evidence type="ECO:0000256" key="6">
    <source>
        <dbReference type="ARBA" id="ARBA00022683"/>
    </source>
</evidence>
<keyword evidence="8" id="KW-0418">Kinase</keyword>
<dbReference type="Pfam" id="PF00367">
    <property type="entry name" value="PTS_EIIB"/>
    <property type="match status" value="1"/>
</dbReference>
<keyword evidence="3" id="KW-1003">Cell membrane</keyword>
<dbReference type="GO" id="GO:0090589">
    <property type="term" value="F:protein-phosphocysteine-trehalose phosphotransferase system transporter activity"/>
    <property type="evidence" value="ECO:0007669"/>
    <property type="project" value="TreeGrafter"/>
</dbReference>
<evidence type="ECO:0000259" key="15">
    <source>
        <dbReference type="PROSITE" id="PS51103"/>
    </source>
</evidence>
<feature type="transmembrane region" description="Helical" evidence="12">
    <location>
        <begin position="383"/>
        <end position="407"/>
    </location>
</feature>
<dbReference type="SUPFAM" id="SSF51261">
    <property type="entry name" value="Duplicated hybrid motif"/>
    <property type="match status" value="1"/>
</dbReference>
<keyword evidence="17" id="KW-1185">Reference proteome</keyword>
<evidence type="ECO:0000313" key="17">
    <source>
        <dbReference type="Proteomes" id="UP000033695"/>
    </source>
</evidence>
<dbReference type="GO" id="GO:0015771">
    <property type="term" value="P:trehalose transport"/>
    <property type="evidence" value="ECO:0007669"/>
    <property type="project" value="TreeGrafter"/>
</dbReference>
<feature type="transmembrane region" description="Helical" evidence="12">
    <location>
        <begin position="177"/>
        <end position="198"/>
    </location>
</feature>
<gene>
    <name evidence="16" type="ORF">JG29_02200</name>
</gene>
<dbReference type="InterPro" id="IPR013013">
    <property type="entry name" value="PTS_EIIC_1"/>
</dbReference>
<reference evidence="16 17" key="1">
    <citation type="submission" date="2014-12" db="EMBL/GenBank/DDBJ databases">
        <title>Comparative genomics of the lactic acid bacteria isolated from the honey bee gut.</title>
        <authorList>
            <person name="Ellegaard K.M."/>
            <person name="Tamarit D."/>
            <person name="Javelind E."/>
            <person name="Olofsson T."/>
            <person name="Andersson S.G."/>
            <person name="Vasquez A."/>
        </authorList>
    </citation>
    <scope>NUCLEOTIDE SEQUENCE [LARGE SCALE GENOMIC DNA]</scope>
    <source>
        <strain evidence="16 17">Hon2</strain>
    </source>
</reference>
<feature type="active site" description="Phosphocysteine intermediate; for EIIB activity" evidence="11">
    <location>
        <position position="30"/>
    </location>
</feature>
<keyword evidence="4" id="KW-0762">Sugar transport</keyword>
<dbReference type="CDD" id="cd00212">
    <property type="entry name" value="PTS_IIB_glc"/>
    <property type="match status" value="1"/>
</dbReference>
<evidence type="ECO:0000256" key="3">
    <source>
        <dbReference type="ARBA" id="ARBA00022475"/>
    </source>
</evidence>
<dbReference type="PATRIC" id="fig|1218508.4.peg.227"/>
<dbReference type="InterPro" id="IPR003352">
    <property type="entry name" value="PTS_EIIC"/>
</dbReference>
<dbReference type="AlphaFoldDB" id="A0A0F4KXP8"/>
<dbReference type="PROSITE" id="PS51103">
    <property type="entry name" value="PTS_EIIC_TYPE_1"/>
    <property type="match status" value="1"/>
</dbReference>
<protein>
    <submittedName>
        <fullName evidence="16">PTS Glc IIBCA</fullName>
    </submittedName>
</protein>
<keyword evidence="2" id="KW-0813">Transport</keyword>